<sequence>MPDTAPSSAASDDDSRDIAEFLGNWAEAIVSNDVDRMARFTTDDWILVDQPGAISRARFHAVVADGSLQHTSMTHDILGITRLGSVAIVRTHGRTAGTYLGQAIAADEWTTDILVHGADGWRCVLTQLTPRAIPSEET</sequence>
<dbReference type="Gene3D" id="3.10.450.50">
    <property type="match status" value="1"/>
</dbReference>
<dbReference type="SUPFAM" id="SSF54427">
    <property type="entry name" value="NTF2-like"/>
    <property type="match status" value="1"/>
</dbReference>
<evidence type="ECO:0000313" key="3">
    <source>
        <dbReference type="Proteomes" id="UP000282515"/>
    </source>
</evidence>
<dbReference type="Pfam" id="PF14534">
    <property type="entry name" value="DUF4440"/>
    <property type="match status" value="1"/>
</dbReference>
<organism evidence="2 3">
    <name type="scientific">Aeromicrobium phragmitis</name>
    <dbReference type="NCBI Taxonomy" id="2478914"/>
    <lineage>
        <taxon>Bacteria</taxon>
        <taxon>Bacillati</taxon>
        <taxon>Actinomycetota</taxon>
        <taxon>Actinomycetes</taxon>
        <taxon>Propionibacteriales</taxon>
        <taxon>Nocardioidaceae</taxon>
        <taxon>Aeromicrobium</taxon>
    </lineage>
</organism>
<protein>
    <submittedName>
        <fullName evidence="2">Nuclear transport factor 2 family protein</fullName>
    </submittedName>
</protein>
<proteinExistence type="predicted"/>
<evidence type="ECO:0000313" key="2">
    <source>
        <dbReference type="EMBL" id="RLV56240.1"/>
    </source>
</evidence>
<feature type="domain" description="DUF4440" evidence="1">
    <location>
        <begin position="24"/>
        <end position="123"/>
    </location>
</feature>
<dbReference type="EMBL" id="RDBF01000004">
    <property type="protein sequence ID" value="RLV56240.1"/>
    <property type="molecule type" value="Genomic_DNA"/>
</dbReference>
<accession>A0A3L8PLV3</accession>
<name>A0A3L8PLV3_9ACTN</name>
<dbReference type="AlphaFoldDB" id="A0A3L8PLV3"/>
<dbReference type="Proteomes" id="UP000282515">
    <property type="component" value="Unassembled WGS sequence"/>
</dbReference>
<comment type="caution">
    <text evidence="2">The sequence shown here is derived from an EMBL/GenBank/DDBJ whole genome shotgun (WGS) entry which is preliminary data.</text>
</comment>
<dbReference type="InterPro" id="IPR027843">
    <property type="entry name" value="DUF4440"/>
</dbReference>
<evidence type="ECO:0000259" key="1">
    <source>
        <dbReference type="Pfam" id="PF14534"/>
    </source>
</evidence>
<dbReference type="InterPro" id="IPR032710">
    <property type="entry name" value="NTF2-like_dom_sf"/>
</dbReference>
<dbReference type="RefSeq" id="WP_121793899.1">
    <property type="nucleotide sequence ID" value="NZ_RDBF01000004.1"/>
</dbReference>
<gene>
    <name evidence="2" type="ORF">D9V41_07350</name>
</gene>
<keyword evidence="3" id="KW-1185">Reference proteome</keyword>
<reference evidence="2 3" key="1">
    <citation type="submission" date="2018-10" db="EMBL/GenBank/DDBJ databases">
        <title>Aeromicrobium sp. 9W16Y-2 whole genome shotgun sequence.</title>
        <authorList>
            <person name="Li F."/>
        </authorList>
    </citation>
    <scope>NUCLEOTIDE SEQUENCE [LARGE SCALE GENOMIC DNA]</scope>
    <source>
        <strain evidence="2 3">9W16Y-2</strain>
    </source>
</reference>
<dbReference type="OrthoDB" id="8114763at2"/>